<dbReference type="InterPro" id="IPR011990">
    <property type="entry name" value="TPR-like_helical_dom_sf"/>
</dbReference>
<dbReference type="SUPFAM" id="SSF48452">
    <property type="entry name" value="TPR-like"/>
    <property type="match status" value="2"/>
</dbReference>
<gene>
    <name evidence="4" type="ORF">FNU79_05840</name>
</gene>
<name>A0A553V2M8_9DEIO</name>
<dbReference type="GO" id="GO:0004016">
    <property type="term" value="F:adenylate cyclase activity"/>
    <property type="evidence" value="ECO:0007669"/>
    <property type="project" value="TreeGrafter"/>
</dbReference>
<dbReference type="Pfam" id="PF03704">
    <property type="entry name" value="BTAD"/>
    <property type="match status" value="1"/>
</dbReference>
<evidence type="ECO:0000259" key="3">
    <source>
        <dbReference type="SMART" id="SM01043"/>
    </source>
</evidence>
<accession>A0A553V2M8</accession>
<keyword evidence="2" id="KW-0067">ATP-binding</keyword>
<evidence type="ECO:0000256" key="1">
    <source>
        <dbReference type="ARBA" id="ARBA00022741"/>
    </source>
</evidence>
<dbReference type="SUPFAM" id="SSF52540">
    <property type="entry name" value="P-loop containing nucleoside triphosphate hydrolases"/>
    <property type="match status" value="1"/>
</dbReference>
<evidence type="ECO:0000313" key="4">
    <source>
        <dbReference type="EMBL" id="TSA86716.1"/>
    </source>
</evidence>
<dbReference type="Pfam" id="PF13191">
    <property type="entry name" value="AAA_16"/>
    <property type="match status" value="1"/>
</dbReference>
<comment type="caution">
    <text evidence="4">The sequence shown here is derived from an EMBL/GenBank/DDBJ whole genome shotgun (WGS) entry which is preliminary data.</text>
</comment>
<evidence type="ECO:0000313" key="5">
    <source>
        <dbReference type="Proteomes" id="UP000316092"/>
    </source>
</evidence>
<dbReference type="InterPro" id="IPR041664">
    <property type="entry name" value="AAA_16"/>
</dbReference>
<dbReference type="SMART" id="SM01043">
    <property type="entry name" value="BTAD"/>
    <property type="match status" value="1"/>
</dbReference>
<feature type="domain" description="Bacterial transcriptional activator" evidence="3">
    <location>
        <begin position="91"/>
        <end position="228"/>
    </location>
</feature>
<dbReference type="GO" id="GO:0005524">
    <property type="term" value="F:ATP binding"/>
    <property type="evidence" value="ECO:0007669"/>
    <property type="project" value="UniProtKB-KW"/>
</dbReference>
<dbReference type="InterPro" id="IPR005158">
    <property type="entry name" value="BTAD"/>
</dbReference>
<proteinExistence type="predicted"/>
<dbReference type="PANTHER" id="PTHR16305">
    <property type="entry name" value="TESTICULAR SOLUBLE ADENYLYL CYCLASE"/>
    <property type="match status" value="1"/>
</dbReference>
<dbReference type="RefSeq" id="WP_143719954.1">
    <property type="nucleotide sequence ID" value="NZ_VKDB01000004.1"/>
</dbReference>
<keyword evidence="5" id="KW-1185">Reference proteome</keyword>
<dbReference type="OrthoDB" id="51325at2"/>
<reference evidence="4 5" key="1">
    <citation type="submission" date="2019-07" db="EMBL/GenBank/DDBJ databases">
        <title>Deinococcus detaillus sp. nov., isolated from humus soil in Antarctica.</title>
        <authorList>
            <person name="Zhang K."/>
        </authorList>
    </citation>
    <scope>NUCLEOTIDE SEQUENCE [LARGE SCALE GENOMIC DNA]</scope>
    <source>
        <strain evidence="4 5">H1</strain>
    </source>
</reference>
<dbReference type="InterPro" id="IPR027417">
    <property type="entry name" value="P-loop_NTPase"/>
</dbReference>
<organism evidence="4 5">
    <name type="scientific">Deinococcus detaillensis</name>
    <dbReference type="NCBI Taxonomy" id="2592048"/>
    <lineage>
        <taxon>Bacteria</taxon>
        <taxon>Thermotogati</taxon>
        <taxon>Deinococcota</taxon>
        <taxon>Deinococci</taxon>
        <taxon>Deinococcales</taxon>
        <taxon>Deinococcaceae</taxon>
        <taxon>Deinococcus</taxon>
    </lineage>
</organism>
<dbReference type="EMBL" id="VKDB01000004">
    <property type="protein sequence ID" value="TSA86716.1"/>
    <property type="molecule type" value="Genomic_DNA"/>
</dbReference>
<dbReference type="Gene3D" id="1.10.10.10">
    <property type="entry name" value="Winged helix-like DNA-binding domain superfamily/Winged helix DNA-binding domain"/>
    <property type="match status" value="1"/>
</dbReference>
<dbReference type="PANTHER" id="PTHR16305:SF35">
    <property type="entry name" value="TRANSCRIPTIONAL ACTIVATOR DOMAIN"/>
    <property type="match status" value="1"/>
</dbReference>
<dbReference type="Gene3D" id="1.25.40.10">
    <property type="entry name" value="Tetratricopeptide repeat domain"/>
    <property type="match status" value="2"/>
</dbReference>
<dbReference type="GO" id="GO:0005737">
    <property type="term" value="C:cytoplasm"/>
    <property type="evidence" value="ECO:0007669"/>
    <property type="project" value="TreeGrafter"/>
</dbReference>
<keyword evidence="1" id="KW-0547">Nucleotide-binding</keyword>
<dbReference type="Proteomes" id="UP000316092">
    <property type="component" value="Unassembled WGS sequence"/>
</dbReference>
<dbReference type="InterPro" id="IPR036388">
    <property type="entry name" value="WH-like_DNA-bd_sf"/>
</dbReference>
<evidence type="ECO:0000256" key="2">
    <source>
        <dbReference type="ARBA" id="ARBA00022840"/>
    </source>
</evidence>
<protein>
    <submittedName>
        <fullName evidence="4">AAA family ATPase</fullName>
    </submittedName>
</protein>
<sequence>MLEFRLLGSPKVLIGAQAFEVRPSKPAALLLYLVIQRSWVSRDVLAELLLPEAGEQQARHNLRLNLSRALKLPWARGVEVESSRLRFAARTDVAEVERAAEEREFEQVISLYHSPLLSGFPLSHLPTLAAWAEEERARIEQVFLDALSGRADQLRSAGRSREALDCLEQRLVREPLSERTLQAALSLCLSLEDRERGVRLYARFAQELLTETQLEPLPPTWALVEALRRGAKALPRAAPLPASLQGSAHLVGRAAERARLRSALPGWVLLSGEAGVGKSHLLRDALPQARFLSGMEGLTGLPYHPLIAHLRREPLPDVGAYTQDLARVLPELSSHLPPLLDPHTARLRLLEALARALTADSRPIVLDDAQWADDATLEWLSYVRERPDLSVVIAYRREEQHTLSRWLGPWRSGALELTLEPLSQDDLGEWLRSLIDRPDVPHHFAAWLHRHSGGHPLYALETLRSLFEAGVLRLGQHDWHTDLDQRTKDYAELPPPPKLRQLVQARLERLPLPVQRLLEALSMLGDVGAAAQRPLLSALLQLSELEVLDGVEAAQAAALLRQDQGAAGEDLGLSFAHDLLRQAISAALSPARRRYLHAGAAAWLEQRPAQWQMENLSAVVARHWEQAGQPENSWPAKVRWAEELQNRGQYAAASELWRGLLAAFPAAYPLECQTRVRLGRLLLWENLDEGRQQLLAAIDLLFQAEGDGAEEAGEHQAALLKLEAQIGLSELALYRGDVPQARQWLNAATEQAAILETVGQRLPTLLAQSLTEQRIETGFRGGAFSEVQRLLAAEAALWPMLRVYQAHLDFYAGRYRRAAQTLAALLKRFPELAHVQTLEADLGLCHVFLGDLAAGRAALTASLERTSNLHALTLGHSNMGLLELYAGRLPEAQQHLAQAAALARQINSNTYLADVLHRQAGIHFVSGDWDAVLALLREAHELMQAVGDPFRQMYVGCVYAAVLAFQGRDVQARALLSAYSLGADTPLMARMFYHRAYAALYLVSGRVHLAGPHSRADVGLARAAELQFELEHAQRLSDQIAAALLHRP</sequence>
<dbReference type="AlphaFoldDB" id="A0A553V2M8"/>